<sequence>MIYLYSDVITQAGGIETYLHALATKLHAEDIPFRVAVSEQEPEAAPCKMLDDLEKKGIDVYRQPYVPGDRWHVRKRLLMAWLWWQLESGDWVYCVRQPIPALYRELVRLVHNRDAKIAASWMFAPEFLVPDPPHYESFCQGVEETDAVISVSECTKHQFEEEYGYEGPVEVVRYHNLPLFDEPVPLPDGPPWRIGYMGRISIEQKNLDTLLNAFRQLRDNDLDVELHFYGDGPDEEALAAQAEELDIDSRVHFHGRYDHRTELPSIMADNHVFTYTSNYEGGPCFTLLELLQAGRYVVASPVGGIPDIYEGHSYAGRLVDPDDVTGIANELRRAIRQIASGEVDPNQVRARYHQAFDMESAHTAWCKSLDVSNPIPK</sequence>
<dbReference type="Proteomes" id="UP001155144">
    <property type="component" value="Unassembled WGS sequence"/>
</dbReference>
<dbReference type="SUPFAM" id="SSF53756">
    <property type="entry name" value="UDP-Glycosyltransferase/glycogen phosphorylase"/>
    <property type="match status" value="1"/>
</dbReference>
<evidence type="ECO:0000259" key="1">
    <source>
        <dbReference type="Pfam" id="PF13439"/>
    </source>
</evidence>
<dbReference type="Pfam" id="PF13439">
    <property type="entry name" value="Glyco_transf_4"/>
    <property type="match status" value="1"/>
</dbReference>
<dbReference type="RefSeq" id="WP_259040440.1">
    <property type="nucleotide sequence ID" value="NZ_JANUBL010000009.1"/>
</dbReference>
<dbReference type="InterPro" id="IPR028098">
    <property type="entry name" value="Glyco_trans_4-like_N"/>
</dbReference>
<evidence type="ECO:0000313" key="2">
    <source>
        <dbReference type="EMBL" id="MCS4122735.1"/>
    </source>
</evidence>
<organism evidence="2 3">
    <name type="scientific">Salinibacter ruber</name>
    <dbReference type="NCBI Taxonomy" id="146919"/>
    <lineage>
        <taxon>Bacteria</taxon>
        <taxon>Pseudomonadati</taxon>
        <taxon>Rhodothermota</taxon>
        <taxon>Rhodothermia</taxon>
        <taxon>Rhodothermales</taxon>
        <taxon>Salinibacteraceae</taxon>
        <taxon>Salinibacter</taxon>
    </lineage>
</organism>
<protein>
    <submittedName>
        <fullName evidence="2">Glycosyltransferase involved in cell wall biosynthesis</fullName>
    </submittedName>
</protein>
<dbReference type="PANTHER" id="PTHR12526:SF630">
    <property type="entry name" value="GLYCOSYLTRANSFERASE"/>
    <property type="match status" value="1"/>
</dbReference>
<accession>A0A9X2V8D5</accession>
<dbReference type="CDD" id="cd03801">
    <property type="entry name" value="GT4_PimA-like"/>
    <property type="match status" value="1"/>
</dbReference>
<gene>
    <name evidence="2" type="ORF">GGP45_003102</name>
</gene>
<dbReference type="EMBL" id="JANUBL010000009">
    <property type="protein sequence ID" value="MCS4122735.1"/>
    <property type="molecule type" value="Genomic_DNA"/>
</dbReference>
<feature type="domain" description="Glycosyltransferase subfamily 4-like N-terminal" evidence="1">
    <location>
        <begin position="13"/>
        <end position="172"/>
    </location>
</feature>
<dbReference type="Pfam" id="PF13692">
    <property type="entry name" value="Glyco_trans_1_4"/>
    <property type="match status" value="1"/>
</dbReference>
<name>A0A9X2V8D5_9BACT</name>
<dbReference type="Gene3D" id="3.40.50.2000">
    <property type="entry name" value="Glycogen Phosphorylase B"/>
    <property type="match status" value="2"/>
</dbReference>
<reference evidence="2" key="1">
    <citation type="submission" date="2022-08" db="EMBL/GenBank/DDBJ databases">
        <title>Genomic Encyclopedia of Type Strains, Phase V (KMG-V): Genome sequencing to study the core and pangenomes of soil and plant-associated prokaryotes.</title>
        <authorList>
            <person name="Whitman W."/>
        </authorList>
    </citation>
    <scope>NUCLEOTIDE SEQUENCE</scope>
    <source>
        <strain evidence="2">SP3026</strain>
    </source>
</reference>
<dbReference type="AlphaFoldDB" id="A0A9X2V8D5"/>
<proteinExistence type="predicted"/>
<comment type="caution">
    <text evidence="2">The sequence shown here is derived from an EMBL/GenBank/DDBJ whole genome shotgun (WGS) entry which is preliminary data.</text>
</comment>
<evidence type="ECO:0000313" key="3">
    <source>
        <dbReference type="Proteomes" id="UP001155144"/>
    </source>
</evidence>
<dbReference type="PANTHER" id="PTHR12526">
    <property type="entry name" value="GLYCOSYLTRANSFERASE"/>
    <property type="match status" value="1"/>
</dbReference>